<name>A0A4C1YQU3_EUMVA</name>
<dbReference type="AlphaFoldDB" id="A0A4C1YQU3"/>
<dbReference type="Proteomes" id="UP000299102">
    <property type="component" value="Unassembled WGS sequence"/>
</dbReference>
<protein>
    <submittedName>
        <fullName evidence="2">Uncharacterized protein</fullName>
    </submittedName>
</protein>
<dbReference type="EMBL" id="BGZK01001377">
    <property type="protein sequence ID" value="GBP78626.1"/>
    <property type="molecule type" value="Genomic_DNA"/>
</dbReference>
<organism evidence="2 3">
    <name type="scientific">Eumeta variegata</name>
    <name type="common">Bagworm moth</name>
    <name type="synonym">Eumeta japonica</name>
    <dbReference type="NCBI Taxonomy" id="151549"/>
    <lineage>
        <taxon>Eukaryota</taxon>
        <taxon>Metazoa</taxon>
        <taxon>Ecdysozoa</taxon>
        <taxon>Arthropoda</taxon>
        <taxon>Hexapoda</taxon>
        <taxon>Insecta</taxon>
        <taxon>Pterygota</taxon>
        <taxon>Neoptera</taxon>
        <taxon>Endopterygota</taxon>
        <taxon>Lepidoptera</taxon>
        <taxon>Glossata</taxon>
        <taxon>Ditrysia</taxon>
        <taxon>Tineoidea</taxon>
        <taxon>Psychidae</taxon>
        <taxon>Oiketicinae</taxon>
        <taxon>Eumeta</taxon>
    </lineage>
</organism>
<keyword evidence="3" id="KW-1185">Reference proteome</keyword>
<dbReference type="OrthoDB" id="6434680at2759"/>
<accession>A0A4C1YQU3</accession>
<comment type="caution">
    <text evidence="2">The sequence shown here is derived from an EMBL/GenBank/DDBJ whole genome shotgun (WGS) entry which is preliminary data.</text>
</comment>
<feature type="transmembrane region" description="Helical" evidence="1">
    <location>
        <begin position="170"/>
        <end position="190"/>
    </location>
</feature>
<keyword evidence="1" id="KW-1133">Transmembrane helix</keyword>
<evidence type="ECO:0000313" key="3">
    <source>
        <dbReference type="Proteomes" id="UP000299102"/>
    </source>
</evidence>
<evidence type="ECO:0000256" key="1">
    <source>
        <dbReference type="SAM" id="Phobius"/>
    </source>
</evidence>
<reference evidence="2 3" key="1">
    <citation type="journal article" date="2019" name="Commun. Biol.">
        <title>The bagworm genome reveals a unique fibroin gene that provides high tensile strength.</title>
        <authorList>
            <person name="Kono N."/>
            <person name="Nakamura H."/>
            <person name="Ohtoshi R."/>
            <person name="Tomita M."/>
            <person name="Numata K."/>
            <person name="Arakawa K."/>
        </authorList>
    </citation>
    <scope>NUCLEOTIDE SEQUENCE [LARGE SCALE GENOMIC DNA]</scope>
</reference>
<evidence type="ECO:0000313" key="2">
    <source>
        <dbReference type="EMBL" id="GBP78626.1"/>
    </source>
</evidence>
<gene>
    <name evidence="2" type="ORF">EVAR_80636_1</name>
</gene>
<sequence>MKEQKFAKAKEELAEMQLAKSGAATALAQARLIRIEAKASSDKDEEDTSVDKSNYVEGCLNKIDQAAPSVVYFEETHLWTSQHWMPAITYISDIVDQLEYKNATPMLLIGQDNWALTVSNEVRIGPRHLPNASRVNLRWVLHGYRSSHTDKAMYFINHLQKEEGFRLSRVLFTLTGVALSLICIDLLHFLDSNHASPSFQEVRASHRTRFD</sequence>
<keyword evidence="1" id="KW-0472">Membrane</keyword>
<proteinExistence type="predicted"/>
<keyword evidence="1" id="KW-0812">Transmembrane</keyword>